<evidence type="ECO:0000256" key="7">
    <source>
        <dbReference type="ARBA" id="ARBA00033210"/>
    </source>
</evidence>
<dbReference type="PIRSF" id="PIRSF000903">
    <property type="entry name" value="B5n-ttraPtase_sm"/>
    <property type="match status" value="1"/>
</dbReference>
<accession>A0ABT3TM09</accession>
<proteinExistence type="inferred from homology"/>
<keyword evidence="11" id="KW-1185">Reference proteome</keyword>
<dbReference type="EC" id="3.6.1.41" evidence="3"/>
<evidence type="ECO:0000256" key="6">
    <source>
        <dbReference type="ARBA" id="ARBA00032248"/>
    </source>
</evidence>
<evidence type="ECO:0000256" key="8">
    <source>
        <dbReference type="ARBA" id="ARBA00049417"/>
    </source>
</evidence>
<dbReference type="SUPFAM" id="SSF56300">
    <property type="entry name" value="Metallo-dependent phosphatases"/>
    <property type="match status" value="1"/>
</dbReference>
<dbReference type="InterPro" id="IPR004843">
    <property type="entry name" value="Calcineurin-like_PHP"/>
</dbReference>
<organism evidence="10 11">
    <name type="scientific">Candidatus Litorirhabdus singularis</name>
    <dbReference type="NCBI Taxonomy" id="2518993"/>
    <lineage>
        <taxon>Bacteria</taxon>
        <taxon>Pseudomonadati</taxon>
        <taxon>Pseudomonadota</taxon>
        <taxon>Gammaproteobacteria</taxon>
        <taxon>Cellvibrionales</taxon>
        <taxon>Halieaceae</taxon>
        <taxon>Candidatus Litorirhabdus</taxon>
    </lineage>
</organism>
<keyword evidence="4 10" id="KW-0378">Hydrolase</keyword>
<evidence type="ECO:0000313" key="11">
    <source>
        <dbReference type="Proteomes" id="UP001143362"/>
    </source>
</evidence>
<comment type="caution">
    <text evidence="10">The sequence shown here is derived from an EMBL/GenBank/DDBJ whole genome shotgun (WGS) entry which is preliminary data.</text>
</comment>
<dbReference type="NCBIfam" id="NF001204">
    <property type="entry name" value="PRK00166.1"/>
    <property type="match status" value="1"/>
</dbReference>
<evidence type="ECO:0000256" key="3">
    <source>
        <dbReference type="ARBA" id="ARBA00012506"/>
    </source>
</evidence>
<dbReference type="Pfam" id="PF00149">
    <property type="entry name" value="Metallophos"/>
    <property type="match status" value="1"/>
</dbReference>
<dbReference type="EMBL" id="SHNN01000007">
    <property type="protein sequence ID" value="MCX2983362.1"/>
    <property type="molecule type" value="Genomic_DNA"/>
</dbReference>
<dbReference type="PANTHER" id="PTHR40942">
    <property type="match status" value="1"/>
</dbReference>
<comment type="catalytic activity">
    <reaction evidence="8">
        <text>P(1),P(4)-bis(5'-adenosyl) tetraphosphate + H2O = 2 ADP + 2 H(+)</text>
        <dbReference type="Rhea" id="RHEA:24252"/>
        <dbReference type="ChEBI" id="CHEBI:15377"/>
        <dbReference type="ChEBI" id="CHEBI:15378"/>
        <dbReference type="ChEBI" id="CHEBI:58141"/>
        <dbReference type="ChEBI" id="CHEBI:456216"/>
        <dbReference type="EC" id="3.6.1.41"/>
    </reaction>
</comment>
<comment type="similarity">
    <text evidence="2">Belongs to the Ap4A hydrolase family.</text>
</comment>
<gene>
    <name evidence="10" type="ORF">EYC98_21080</name>
</gene>
<evidence type="ECO:0000259" key="9">
    <source>
        <dbReference type="Pfam" id="PF00149"/>
    </source>
</evidence>
<dbReference type="GO" id="GO:0008803">
    <property type="term" value="F:bis(5'-nucleosyl)-tetraphosphatase (symmetrical) activity"/>
    <property type="evidence" value="ECO:0007669"/>
    <property type="project" value="UniProtKB-EC"/>
</dbReference>
<dbReference type="InterPro" id="IPR004617">
    <property type="entry name" value="ApaH"/>
</dbReference>
<protein>
    <recommendedName>
        <fullName evidence="3">bis(5'-nucleosyl)-tetraphosphatase (symmetrical)</fullName>
        <ecNumber evidence="3">3.6.1.41</ecNumber>
    </recommendedName>
    <alternativeName>
        <fullName evidence="6">Ap4A hydrolase</fullName>
    </alternativeName>
    <alternativeName>
        <fullName evidence="5">Diadenosine 5',5'''-P1,P4-tetraphosphate pyrophosphohydrolase</fullName>
    </alternativeName>
    <alternativeName>
        <fullName evidence="7">Diadenosine tetraphosphatase</fullName>
    </alternativeName>
</protein>
<evidence type="ECO:0000256" key="2">
    <source>
        <dbReference type="ARBA" id="ARBA00005419"/>
    </source>
</evidence>
<dbReference type="InterPro" id="IPR029052">
    <property type="entry name" value="Metallo-depent_PP-like"/>
</dbReference>
<evidence type="ECO:0000256" key="4">
    <source>
        <dbReference type="ARBA" id="ARBA00022801"/>
    </source>
</evidence>
<dbReference type="Gene3D" id="3.60.21.10">
    <property type="match status" value="1"/>
</dbReference>
<feature type="domain" description="Calcineurin-like phosphoesterase" evidence="9">
    <location>
        <begin position="4"/>
        <end position="125"/>
    </location>
</feature>
<evidence type="ECO:0000313" key="10">
    <source>
        <dbReference type="EMBL" id="MCX2983362.1"/>
    </source>
</evidence>
<sequence length="267" mass="30075">MATYAVGDLQGCIKPLKCLLKDAGFSWSRDRLWLVGDLVNRGPKSLKTLRYLYKHRKQITCVLGNHDLHLLAVANGLRPMSAGDTLHKILVAPDRDKLLNWLRQQPLLHTEQGYTMVHAGIPPMWDLAQAQGCAQEVEAALRGADYRQFLASMYGDVPNTWDDCLSGMPRLRLITNYLTRMRFIDADGGLDLTSKGATPDPGKIVGPWFDHMDRRTRDTRIIFGHWAALDGRAVGENLYATDTGCVWGNTLSMYCLDTQQWHRCDCS</sequence>
<dbReference type="NCBIfam" id="TIGR00668">
    <property type="entry name" value="apaH"/>
    <property type="match status" value="1"/>
</dbReference>
<evidence type="ECO:0000256" key="1">
    <source>
        <dbReference type="ARBA" id="ARBA00003413"/>
    </source>
</evidence>
<comment type="function">
    <text evidence="1">Hydrolyzes diadenosine 5',5'''-P1,P4-tetraphosphate to yield ADP.</text>
</comment>
<evidence type="ECO:0000256" key="5">
    <source>
        <dbReference type="ARBA" id="ARBA00031248"/>
    </source>
</evidence>
<dbReference type="CDD" id="cd07422">
    <property type="entry name" value="MPP_ApaH"/>
    <property type="match status" value="1"/>
</dbReference>
<dbReference type="PANTHER" id="PTHR40942:SF4">
    <property type="entry name" value="CYTOCHROME C5"/>
    <property type="match status" value="1"/>
</dbReference>
<dbReference type="Proteomes" id="UP001143362">
    <property type="component" value="Unassembled WGS sequence"/>
</dbReference>
<reference evidence="10" key="1">
    <citation type="submission" date="2019-02" db="EMBL/GenBank/DDBJ databases">
        <authorList>
            <person name="Li S.-H."/>
        </authorList>
    </citation>
    <scope>NUCLEOTIDE SEQUENCE</scope>
    <source>
        <strain evidence="10">IMCC14734</strain>
    </source>
</reference>
<name>A0ABT3TM09_9GAMM</name>